<evidence type="ECO:0000256" key="3">
    <source>
        <dbReference type="ARBA" id="ARBA00022679"/>
    </source>
</evidence>
<name>A0AAN6SS88_9PEZI</name>
<evidence type="ECO:0000256" key="1">
    <source>
        <dbReference type="ARBA" id="ARBA00004141"/>
    </source>
</evidence>
<evidence type="ECO:0000256" key="7">
    <source>
        <dbReference type="SAM" id="Phobius"/>
    </source>
</evidence>
<dbReference type="AlphaFoldDB" id="A0AAN6SS88"/>
<feature type="transmembrane region" description="Helical" evidence="7">
    <location>
        <begin position="164"/>
        <end position="185"/>
    </location>
</feature>
<comment type="subcellular location">
    <subcellularLocation>
        <location evidence="1">Membrane</location>
        <topology evidence="1">Multi-pass membrane protein</topology>
    </subcellularLocation>
</comment>
<evidence type="ECO:0000259" key="8">
    <source>
        <dbReference type="Pfam" id="PF13813"/>
    </source>
</evidence>
<proteinExistence type="inferred from homology"/>
<evidence type="ECO:0000256" key="4">
    <source>
        <dbReference type="ARBA" id="ARBA00022692"/>
    </source>
</evidence>
<protein>
    <submittedName>
        <fullName evidence="9">Membrane bound O-acyl transferase family-domain-containing protein</fullName>
    </submittedName>
</protein>
<dbReference type="GO" id="GO:0008374">
    <property type="term" value="F:O-acyltransferase activity"/>
    <property type="evidence" value="ECO:0007669"/>
    <property type="project" value="InterPro"/>
</dbReference>
<evidence type="ECO:0000256" key="2">
    <source>
        <dbReference type="ARBA" id="ARBA00007282"/>
    </source>
</evidence>
<dbReference type="GO" id="GO:0006629">
    <property type="term" value="P:lipid metabolic process"/>
    <property type="evidence" value="ECO:0007669"/>
    <property type="project" value="InterPro"/>
</dbReference>
<keyword evidence="3 9" id="KW-0808">Transferase</keyword>
<dbReference type="PANTHER" id="PTHR31595:SF67">
    <property type="entry name" value="WAX SYNTHASE DOMAIN-CONTAINING PROTEIN"/>
    <property type="match status" value="1"/>
</dbReference>
<keyword evidence="10" id="KW-1185">Reference proteome</keyword>
<evidence type="ECO:0000313" key="10">
    <source>
        <dbReference type="Proteomes" id="UP001303115"/>
    </source>
</evidence>
<gene>
    <name evidence="9" type="ORF">C8A01DRAFT_15675</name>
</gene>
<keyword evidence="4 7" id="KW-0812">Transmembrane</keyword>
<feature type="transmembrane region" description="Helical" evidence="7">
    <location>
        <begin position="83"/>
        <end position="102"/>
    </location>
</feature>
<keyword evidence="5 7" id="KW-1133">Transmembrane helix</keyword>
<keyword evidence="6 7" id="KW-0472">Membrane</keyword>
<dbReference type="InterPro" id="IPR044851">
    <property type="entry name" value="Wax_synthase"/>
</dbReference>
<feature type="domain" description="Wax synthase" evidence="8">
    <location>
        <begin position="106"/>
        <end position="199"/>
    </location>
</feature>
<dbReference type="InterPro" id="IPR032805">
    <property type="entry name" value="Wax_synthase_dom"/>
</dbReference>
<feature type="transmembrane region" description="Helical" evidence="7">
    <location>
        <begin position="229"/>
        <end position="248"/>
    </location>
</feature>
<dbReference type="Proteomes" id="UP001303115">
    <property type="component" value="Unassembled WGS sequence"/>
</dbReference>
<evidence type="ECO:0000256" key="6">
    <source>
        <dbReference type="ARBA" id="ARBA00023136"/>
    </source>
</evidence>
<reference evidence="10" key="1">
    <citation type="journal article" date="2023" name="Mol. Phylogenet. Evol.">
        <title>Genome-scale phylogeny and comparative genomics of the fungal order Sordariales.</title>
        <authorList>
            <person name="Hensen N."/>
            <person name="Bonometti L."/>
            <person name="Westerberg I."/>
            <person name="Brannstrom I.O."/>
            <person name="Guillou S."/>
            <person name="Cros-Aarteil S."/>
            <person name="Calhoun S."/>
            <person name="Haridas S."/>
            <person name="Kuo A."/>
            <person name="Mondo S."/>
            <person name="Pangilinan J."/>
            <person name="Riley R."/>
            <person name="LaButti K."/>
            <person name="Andreopoulos B."/>
            <person name="Lipzen A."/>
            <person name="Chen C."/>
            <person name="Yan M."/>
            <person name="Daum C."/>
            <person name="Ng V."/>
            <person name="Clum A."/>
            <person name="Steindorff A."/>
            <person name="Ohm R.A."/>
            <person name="Martin F."/>
            <person name="Silar P."/>
            <person name="Natvig D.O."/>
            <person name="Lalanne C."/>
            <person name="Gautier V."/>
            <person name="Ament-Velasquez S.L."/>
            <person name="Kruys A."/>
            <person name="Hutchinson M.I."/>
            <person name="Powell A.J."/>
            <person name="Barry K."/>
            <person name="Miller A.N."/>
            <person name="Grigoriev I.V."/>
            <person name="Debuchy R."/>
            <person name="Gladieux P."/>
            <person name="Hiltunen Thoren M."/>
            <person name="Johannesson H."/>
        </authorList>
    </citation>
    <scope>NUCLEOTIDE SEQUENCE [LARGE SCALE GENOMIC DNA]</scope>
    <source>
        <strain evidence="10">CBS 284.82</strain>
    </source>
</reference>
<comment type="caution">
    <text evidence="9">The sequence shown here is derived from an EMBL/GenBank/DDBJ whole genome shotgun (WGS) entry which is preliminary data.</text>
</comment>
<dbReference type="PANTHER" id="PTHR31595">
    <property type="entry name" value="LONG-CHAIN-ALCOHOL O-FATTY-ACYLTRANSFERASE 3-RELATED"/>
    <property type="match status" value="1"/>
</dbReference>
<dbReference type="Pfam" id="PF13813">
    <property type="entry name" value="MBOAT_2"/>
    <property type="match status" value="1"/>
</dbReference>
<dbReference type="EMBL" id="MU854377">
    <property type="protein sequence ID" value="KAK4040415.1"/>
    <property type="molecule type" value="Genomic_DNA"/>
</dbReference>
<dbReference type="GO" id="GO:0016020">
    <property type="term" value="C:membrane"/>
    <property type="evidence" value="ECO:0007669"/>
    <property type="project" value="UniProtKB-SubCell"/>
</dbReference>
<comment type="similarity">
    <text evidence="2">Belongs to the wax synthase family.</text>
</comment>
<accession>A0AAN6SS88</accession>
<evidence type="ECO:0000313" key="9">
    <source>
        <dbReference type="EMBL" id="KAK4040415.1"/>
    </source>
</evidence>
<evidence type="ECO:0000256" key="5">
    <source>
        <dbReference type="ARBA" id="ARBA00022989"/>
    </source>
</evidence>
<organism evidence="9 10">
    <name type="scientific">Parachaetomium inaequale</name>
    <dbReference type="NCBI Taxonomy" id="2588326"/>
    <lineage>
        <taxon>Eukaryota</taxon>
        <taxon>Fungi</taxon>
        <taxon>Dikarya</taxon>
        <taxon>Ascomycota</taxon>
        <taxon>Pezizomycotina</taxon>
        <taxon>Sordariomycetes</taxon>
        <taxon>Sordariomycetidae</taxon>
        <taxon>Sordariales</taxon>
        <taxon>Chaetomiaceae</taxon>
        <taxon>Parachaetomium</taxon>
    </lineage>
</organism>
<sequence length="259" mass="29696">MAPNQTNKDRLLFAALRGTRAITFWVLDRLVSHLVTDTFLRLSIRLSDFEPAHQGLLPCLTRRDLSLRAIMTVQWIWSMYSKLTMVHDLLALIFVALLGWDQPLEWPPVFGNLLEAYSLRRFWGIFWHRLHVALFDAYIPSFPCRREAGQQRDTNRFGVDASKALRPLCIFLFSAICHSVVNSAVLGRSSVLPEARFFLSNYVLCLLETLLKHLFNGKGLSNCSRLKRPLGYVWVLVVFFALTPGWQYPSIYGYGGGDQ</sequence>